<dbReference type="PANTHER" id="PTHR33495">
    <property type="entry name" value="ANTI-SIGMA FACTOR ANTAGONIST TM_1081-RELATED-RELATED"/>
    <property type="match status" value="1"/>
</dbReference>
<dbReference type="NCBIfam" id="TIGR00377">
    <property type="entry name" value="ant_ant_sig"/>
    <property type="match status" value="1"/>
</dbReference>
<dbReference type="Gene3D" id="3.30.750.24">
    <property type="entry name" value="STAS domain"/>
    <property type="match status" value="1"/>
</dbReference>
<dbReference type="GO" id="GO:0043856">
    <property type="term" value="F:anti-sigma factor antagonist activity"/>
    <property type="evidence" value="ECO:0007669"/>
    <property type="project" value="InterPro"/>
</dbReference>
<dbReference type="Pfam" id="PF01740">
    <property type="entry name" value="STAS"/>
    <property type="match status" value="1"/>
</dbReference>
<sequence>MDRGTVGSAQSGRLLVEVREEGTSAVITPAGELDHHTADLLREPVEDCLDRGFARLVVDCSQLEFCDSTGLNVLLGARLRAEAAGGGVHLAGMLPVVARVFEITGAEAVFTVHDTLGAALGESKGGRRPGDSGPGRSDGSAPGRSDGSAPDRSDGSGPGGPDRGDQSP</sequence>
<dbReference type="EMBL" id="AP023440">
    <property type="protein sequence ID" value="BCL28321.1"/>
    <property type="molecule type" value="Genomic_DNA"/>
</dbReference>
<accession>A0A7G1P124</accession>
<evidence type="ECO:0000313" key="6">
    <source>
        <dbReference type="Proteomes" id="UP000516444"/>
    </source>
</evidence>
<dbReference type="KEGG" id="sgm:GCM10017557_31800"/>
<feature type="domain" description="STAS" evidence="4">
    <location>
        <begin position="14"/>
        <end position="123"/>
    </location>
</feature>
<feature type="region of interest" description="Disordered" evidence="3">
    <location>
        <begin position="119"/>
        <end position="168"/>
    </location>
</feature>
<feature type="compositionally biased region" description="Low complexity" evidence="3">
    <location>
        <begin position="134"/>
        <end position="148"/>
    </location>
</feature>
<dbReference type="SUPFAM" id="SSF52091">
    <property type="entry name" value="SpoIIaa-like"/>
    <property type="match status" value="1"/>
</dbReference>
<organism evidence="5 6">
    <name type="scientific">Streptomyces aurantiacus</name>
    <dbReference type="NCBI Taxonomy" id="47760"/>
    <lineage>
        <taxon>Bacteria</taxon>
        <taxon>Bacillati</taxon>
        <taxon>Actinomycetota</taxon>
        <taxon>Actinomycetes</taxon>
        <taxon>Kitasatosporales</taxon>
        <taxon>Streptomycetaceae</taxon>
        <taxon>Streptomyces</taxon>
        <taxon>Streptomyces aurantiacus group</taxon>
    </lineage>
</organism>
<protein>
    <recommendedName>
        <fullName evidence="2">Anti-sigma factor antagonist</fullName>
    </recommendedName>
</protein>
<dbReference type="CDD" id="cd07043">
    <property type="entry name" value="STAS_anti-anti-sigma_factors"/>
    <property type="match status" value="1"/>
</dbReference>
<dbReference type="PANTHER" id="PTHR33495:SF2">
    <property type="entry name" value="ANTI-SIGMA FACTOR ANTAGONIST TM_1081-RELATED"/>
    <property type="match status" value="1"/>
</dbReference>
<proteinExistence type="inferred from homology"/>
<dbReference type="PROSITE" id="PS50801">
    <property type="entry name" value="STAS"/>
    <property type="match status" value="1"/>
</dbReference>
<evidence type="ECO:0000256" key="1">
    <source>
        <dbReference type="ARBA" id="ARBA00009013"/>
    </source>
</evidence>
<dbReference type="InterPro" id="IPR036513">
    <property type="entry name" value="STAS_dom_sf"/>
</dbReference>
<dbReference type="AlphaFoldDB" id="A0A7G1P124"/>
<dbReference type="InterPro" id="IPR002645">
    <property type="entry name" value="STAS_dom"/>
</dbReference>
<reference evidence="5 6" key="1">
    <citation type="journal article" date="2014" name="Int. J. Syst. Evol. Microbiol.">
        <title>Complete genome sequence of Corynebacterium casei LMG S-19264T (=DSM 44701T), isolated from a smear-ripened cheese.</title>
        <authorList>
            <consortium name="US DOE Joint Genome Institute (JGI-PGF)"/>
            <person name="Walter F."/>
            <person name="Albersmeier A."/>
            <person name="Kalinowski J."/>
            <person name="Ruckert C."/>
        </authorList>
    </citation>
    <scope>NUCLEOTIDE SEQUENCE [LARGE SCALE GENOMIC DNA]</scope>
    <source>
        <strain evidence="5 6">JCM 4677</strain>
    </source>
</reference>
<name>A0A7G1P124_9ACTN</name>
<evidence type="ECO:0000313" key="5">
    <source>
        <dbReference type="EMBL" id="BCL28321.1"/>
    </source>
</evidence>
<keyword evidence="6" id="KW-1185">Reference proteome</keyword>
<dbReference type="InterPro" id="IPR003658">
    <property type="entry name" value="Anti-sigma_ant"/>
</dbReference>
<evidence type="ECO:0000256" key="2">
    <source>
        <dbReference type="RuleBase" id="RU003749"/>
    </source>
</evidence>
<evidence type="ECO:0000256" key="3">
    <source>
        <dbReference type="SAM" id="MobiDB-lite"/>
    </source>
</evidence>
<gene>
    <name evidence="5" type="ORF">GCM10017557_31800</name>
</gene>
<dbReference type="Proteomes" id="UP000516444">
    <property type="component" value="Chromosome"/>
</dbReference>
<evidence type="ECO:0000259" key="4">
    <source>
        <dbReference type="PROSITE" id="PS50801"/>
    </source>
</evidence>
<comment type="similarity">
    <text evidence="1 2">Belongs to the anti-sigma-factor antagonist family.</text>
</comment>